<accession>A0ABW0W0T8</accession>
<evidence type="ECO:0000256" key="1">
    <source>
        <dbReference type="ARBA" id="ARBA00004651"/>
    </source>
</evidence>
<evidence type="ECO:0000256" key="6">
    <source>
        <dbReference type="SAM" id="Phobius"/>
    </source>
</evidence>
<evidence type="ECO:0000256" key="5">
    <source>
        <dbReference type="ARBA" id="ARBA00023136"/>
    </source>
</evidence>
<reference evidence="8" key="1">
    <citation type="journal article" date="2019" name="Int. J. Syst. Evol. Microbiol.">
        <title>The Global Catalogue of Microorganisms (GCM) 10K type strain sequencing project: providing services to taxonomists for standard genome sequencing and annotation.</title>
        <authorList>
            <consortium name="The Broad Institute Genomics Platform"/>
            <consortium name="The Broad Institute Genome Sequencing Center for Infectious Disease"/>
            <person name="Wu L."/>
            <person name="Ma J."/>
        </authorList>
    </citation>
    <scope>NUCLEOTIDE SEQUENCE [LARGE SCALE GENOMIC DNA]</scope>
    <source>
        <strain evidence="8">CGMCC 1.3240</strain>
    </source>
</reference>
<dbReference type="PANTHER" id="PTHR10010">
    <property type="entry name" value="SOLUTE CARRIER FAMILY 34 SODIUM PHOSPHATE , MEMBER 2-RELATED"/>
    <property type="match status" value="1"/>
</dbReference>
<feature type="transmembrane region" description="Helical" evidence="6">
    <location>
        <begin position="195"/>
        <end position="220"/>
    </location>
</feature>
<dbReference type="PANTHER" id="PTHR10010:SF46">
    <property type="entry name" value="SODIUM-DEPENDENT PHOSPHATE TRANSPORT PROTEIN 2B"/>
    <property type="match status" value="1"/>
</dbReference>
<keyword evidence="8" id="KW-1185">Reference proteome</keyword>
<comment type="caution">
    <text evidence="7">The sequence shown here is derived from an EMBL/GenBank/DDBJ whole genome shotgun (WGS) entry which is preliminary data.</text>
</comment>
<feature type="transmembrane region" description="Helical" evidence="6">
    <location>
        <begin position="232"/>
        <end position="255"/>
    </location>
</feature>
<organism evidence="7 8">
    <name type="scientific">Paenibacillus solisilvae</name>
    <dbReference type="NCBI Taxonomy" id="2486751"/>
    <lineage>
        <taxon>Bacteria</taxon>
        <taxon>Bacillati</taxon>
        <taxon>Bacillota</taxon>
        <taxon>Bacilli</taxon>
        <taxon>Bacillales</taxon>
        <taxon>Paenibacillaceae</taxon>
        <taxon>Paenibacillus</taxon>
    </lineage>
</organism>
<dbReference type="RefSeq" id="WP_379190391.1">
    <property type="nucleotide sequence ID" value="NZ_JBHSOW010000080.1"/>
</dbReference>
<comment type="subcellular location">
    <subcellularLocation>
        <location evidence="1">Cell membrane</location>
        <topology evidence="1">Multi-pass membrane protein</topology>
    </subcellularLocation>
</comment>
<sequence>MNMMHTIVIPMLAGFCVFLFGMKAMELALHRSVGQHLHSILHRSTATPVHGLIVGSATTAVLQSSTAVTVMSIGLVNAGLLTFPRTLGIVLGTNIGTCLTTELIGLNLNQLAWPLLQASLALWLLTVFALEMRMILPFGFGKAAPLWVQPLRNGAVILGGFALLLIGIGLMQSISPAIQGSGFFKLFLNRADDSVLWGLAAGIVLSAAMHSSAAVISIIMGLAAAGAMPVEIGIAVVLGANVGTCVTTVLAAIGGTLSGRYVAWSHVILNVGGAMLFAPFVIELQHVSAWISESPSSQIAHAQTLFNIISSLIALPVCYHPKLKNLRLN</sequence>
<evidence type="ECO:0000256" key="3">
    <source>
        <dbReference type="ARBA" id="ARBA00022692"/>
    </source>
</evidence>
<dbReference type="Proteomes" id="UP001596047">
    <property type="component" value="Unassembled WGS sequence"/>
</dbReference>
<gene>
    <name evidence="7" type="ORF">ACFPYJ_22120</name>
</gene>
<feature type="transmembrane region" description="Helical" evidence="6">
    <location>
        <begin position="261"/>
        <end position="282"/>
    </location>
</feature>
<proteinExistence type="predicted"/>
<dbReference type="NCBIfam" id="NF037997">
    <property type="entry name" value="Na_Pi_symport"/>
    <property type="match status" value="1"/>
</dbReference>
<evidence type="ECO:0000256" key="2">
    <source>
        <dbReference type="ARBA" id="ARBA00022475"/>
    </source>
</evidence>
<name>A0ABW0W0T8_9BACL</name>
<evidence type="ECO:0000313" key="7">
    <source>
        <dbReference type="EMBL" id="MFC5651763.1"/>
    </source>
</evidence>
<feature type="transmembrane region" description="Helical" evidence="6">
    <location>
        <begin position="151"/>
        <end position="175"/>
    </location>
</feature>
<keyword evidence="4 6" id="KW-1133">Transmembrane helix</keyword>
<feature type="transmembrane region" description="Helical" evidence="6">
    <location>
        <begin position="87"/>
        <end position="105"/>
    </location>
</feature>
<dbReference type="InterPro" id="IPR003841">
    <property type="entry name" value="Na/Pi_transpt"/>
</dbReference>
<dbReference type="EMBL" id="JBHSOW010000080">
    <property type="protein sequence ID" value="MFC5651763.1"/>
    <property type="molecule type" value="Genomic_DNA"/>
</dbReference>
<keyword evidence="2" id="KW-1003">Cell membrane</keyword>
<protein>
    <submittedName>
        <fullName evidence="7">Na/Pi cotransporter family protein</fullName>
    </submittedName>
</protein>
<feature type="transmembrane region" description="Helical" evidence="6">
    <location>
        <begin position="111"/>
        <end position="130"/>
    </location>
</feature>
<keyword evidence="5 6" id="KW-0472">Membrane</keyword>
<keyword evidence="3 6" id="KW-0812">Transmembrane</keyword>
<evidence type="ECO:0000313" key="8">
    <source>
        <dbReference type="Proteomes" id="UP001596047"/>
    </source>
</evidence>
<evidence type="ECO:0000256" key="4">
    <source>
        <dbReference type="ARBA" id="ARBA00022989"/>
    </source>
</evidence>
<dbReference type="Pfam" id="PF02690">
    <property type="entry name" value="Na_Pi_cotrans"/>
    <property type="match status" value="1"/>
</dbReference>